<organism evidence="2 3">
    <name type="scientific">Sulfurimonas marina</name>
    <dbReference type="NCBI Taxonomy" id="2590551"/>
    <lineage>
        <taxon>Bacteria</taxon>
        <taxon>Pseudomonadati</taxon>
        <taxon>Campylobacterota</taxon>
        <taxon>Epsilonproteobacteria</taxon>
        <taxon>Campylobacterales</taxon>
        <taxon>Sulfurimonadaceae</taxon>
        <taxon>Sulfurimonas</taxon>
    </lineage>
</organism>
<dbReference type="RefSeq" id="WP_193113684.1">
    <property type="nucleotide sequence ID" value="NZ_CP041165.1"/>
</dbReference>
<dbReference type="KEGG" id="smax:FJR03_00250"/>
<proteinExistence type="predicted"/>
<evidence type="ECO:0000313" key="3">
    <source>
        <dbReference type="Proteomes" id="UP000593910"/>
    </source>
</evidence>
<accession>A0A7M3V919</accession>
<dbReference type="PANTHER" id="PTHR35399">
    <property type="entry name" value="SLR8030 PROTEIN"/>
    <property type="match status" value="1"/>
</dbReference>
<dbReference type="Proteomes" id="UP000593910">
    <property type="component" value="Chromosome"/>
</dbReference>
<feature type="signal peptide" evidence="1">
    <location>
        <begin position="1"/>
        <end position="20"/>
    </location>
</feature>
<dbReference type="InterPro" id="IPR008557">
    <property type="entry name" value="PhoX"/>
</dbReference>
<dbReference type="EMBL" id="CP041165">
    <property type="protein sequence ID" value="QOP40252.1"/>
    <property type="molecule type" value="Genomic_DNA"/>
</dbReference>
<dbReference type="PANTHER" id="PTHR35399:SF2">
    <property type="entry name" value="DUF839 DOMAIN-CONTAINING PROTEIN"/>
    <property type="match status" value="1"/>
</dbReference>
<keyword evidence="3" id="KW-1185">Reference proteome</keyword>
<name>A0A7M3V919_9BACT</name>
<feature type="chain" id="PRO_5032769573" evidence="1">
    <location>
        <begin position="21"/>
        <end position="637"/>
    </location>
</feature>
<reference evidence="2 3" key="1">
    <citation type="submission" date="2019-06" db="EMBL/GenBank/DDBJ databases">
        <title>Sulfurimonas gotlandica sp. nov., a chemoautotrophic and psychrotolerant epsilonproteobacterium isolated from a pelagic redoxcline, and an emended description of the genus Sulfurimonas.</title>
        <authorList>
            <person name="Wang S."/>
            <person name="Jiang L."/>
            <person name="Shao Z."/>
        </authorList>
    </citation>
    <scope>NUCLEOTIDE SEQUENCE [LARGE SCALE GENOMIC DNA]</scope>
    <source>
        <strain evidence="2 3">B2</strain>
    </source>
</reference>
<evidence type="ECO:0000256" key="1">
    <source>
        <dbReference type="SAM" id="SignalP"/>
    </source>
</evidence>
<dbReference type="Pfam" id="PF05787">
    <property type="entry name" value="PhoX"/>
    <property type="match status" value="1"/>
</dbReference>
<dbReference type="PROSITE" id="PS51257">
    <property type="entry name" value="PROKAR_LIPOPROTEIN"/>
    <property type="match status" value="1"/>
</dbReference>
<sequence>MKKRTILSALTAAFLAVSFAACNSSEDGVDGINGTDGVDGQSAGFIKWEFEELSAPVTDAEKTSIRTATKITNNADGITDTIGFTKLMATTDTDNGETFGLLKDHNDVAMTFTDGSPYICNGTNAGLGSGLDHSSILEKDGRIFMVSQFECEVGAMYGMELEQNATTGALAVKKDSLQYISQKEGYGGWVHCAGVTTPWNSHLGSEEYEPNARAVEADLNTTTMLTGNKYYDEVTKYYWQDENNANATNNNNPYFYGWIPEVTVSGAAATPAFAYTKHFSMGRAAWELAYVMPDEKTAYLSDDGTNVGFYMYVADTAKDLSAGTLYAAKWIQTSNVGAGAADLMWIKLGHTTDAEIKTIVATEPNFSDIFNVETPNVDDTCPTAGFSFVNTAMGKECLQVKAGQETAAAYLETRRYAAMKGATTEFRKEEGITFNPDNSTVYVAMSQVAKGMADTVGDVQLSENKCGAVYGLDVYGSAETAYDSLQNVINSDYVVKNMHSVVEGSPAVYPAGSAYESYTCSVNGIANPDNVTYLEGENILAIGEDTSMHPNDFVWSFDTTSNELTRIVSTPYGSETTSPFWYKDINGWGYLSLVTQHPFGETSTSDVENSLTPTDTESSIGVVGPFDFTLGDSKGSR</sequence>
<gene>
    <name evidence="2" type="ORF">FJR03_00250</name>
</gene>
<keyword evidence="1" id="KW-0732">Signal</keyword>
<dbReference type="AlphaFoldDB" id="A0A7M3V919"/>
<evidence type="ECO:0000313" key="2">
    <source>
        <dbReference type="EMBL" id="QOP40252.1"/>
    </source>
</evidence>
<protein>
    <submittedName>
        <fullName evidence="2">DUF839 domain-containing protein</fullName>
    </submittedName>
</protein>